<protein>
    <recommendedName>
        <fullName evidence="13">Serine/threonine-protein kinase ATR</fullName>
        <ecNumber evidence="3">2.7.11.1</ecNumber>
    </recommendedName>
</protein>
<evidence type="ECO:0000256" key="7">
    <source>
        <dbReference type="ARBA" id="ARBA00022763"/>
    </source>
</evidence>
<dbReference type="OMA" id="YTVYSQM"/>
<dbReference type="GO" id="GO:0005634">
    <property type="term" value="C:nucleus"/>
    <property type="evidence" value="ECO:0007669"/>
    <property type="project" value="UniProtKB-SubCell"/>
</dbReference>
<dbReference type="InterPro" id="IPR011989">
    <property type="entry name" value="ARM-like"/>
</dbReference>
<dbReference type="Pfam" id="PF25030">
    <property type="entry name" value="M-HEAT_ATR"/>
    <property type="match status" value="1"/>
</dbReference>
<dbReference type="InterPro" id="IPR050517">
    <property type="entry name" value="DDR_Repair_Kinase"/>
</dbReference>
<proteinExistence type="inferred from homology"/>
<evidence type="ECO:0000256" key="4">
    <source>
        <dbReference type="ARBA" id="ARBA00022527"/>
    </source>
</evidence>
<dbReference type="Pfam" id="PF02260">
    <property type="entry name" value="FATC"/>
    <property type="match status" value="1"/>
</dbReference>
<keyword evidence="21" id="KW-1185">Reference proteome</keyword>
<keyword evidence="10" id="KW-0234">DNA repair</keyword>
<evidence type="ECO:0000256" key="13">
    <source>
        <dbReference type="ARBA" id="ARBA00024420"/>
    </source>
</evidence>
<feature type="compositionally biased region" description="Polar residues" evidence="16">
    <location>
        <begin position="2202"/>
        <end position="2217"/>
    </location>
</feature>
<comment type="subcellular location">
    <subcellularLocation>
        <location evidence="1">Nucleus</location>
    </subcellularLocation>
</comment>
<reference evidence="20" key="1">
    <citation type="submission" date="2021-08" db="EMBL/GenBank/DDBJ databases">
        <title>WGS assembly of Ceratopteris richardii.</title>
        <authorList>
            <person name="Marchant D.B."/>
            <person name="Chen G."/>
            <person name="Jenkins J."/>
            <person name="Shu S."/>
            <person name="Leebens-Mack J."/>
            <person name="Grimwood J."/>
            <person name="Schmutz J."/>
            <person name="Soltis P."/>
            <person name="Soltis D."/>
            <person name="Chen Z.-H."/>
        </authorList>
    </citation>
    <scope>NUCLEOTIDE SEQUENCE</scope>
    <source>
        <strain evidence="20">Whitten #5841</strain>
        <tissue evidence="20">Leaf</tissue>
    </source>
</reference>
<dbReference type="Pfam" id="PF08064">
    <property type="entry name" value="UME"/>
    <property type="match status" value="1"/>
</dbReference>
<dbReference type="EC" id="2.7.11.1" evidence="3"/>
<dbReference type="PROSITE" id="PS51189">
    <property type="entry name" value="FAT"/>
    <property type="match status" value="1"/>
</dbReference>
<feature type="domain" description="PI3K/PI4K catalytic" evidence="17">
    <location>
        <begin position="2455"/>
        <end position="2768"/>
    </location>
</feature>
<comment type="catalytic activity">
    <reaction evidence="14">
        <text>L-threonyl-[protein] + ATP = O-phospho-L-threonyl-[protein] + ADP + H(+)</text>
        <dbReference type="Rhea" id="RHEA:46608"/>
        <dbReference type="Rhea" id="RHEA-COMP:11060"/>
        <dbReference type="Rhea" id="RHEA-COMP:11605"/>
        <dbReference type="ChEBI" id="CHEBI:15378"/>
        <dbReference type="ChEBI" id="CHEBI:30013"/>
        <dbReference type="ChEBI" id="CHEBI:30616"/>
        <dbReference type="ChEBI" id="CHEBI:61977"/>
        <dbReference type="ChEBI" id="CHEBI:456216"/>
        <dbReference type="EC" id="2.7.11.1"/>
    </reaction>
</comment>
<accession>A0A8T2Q6J0</accession>
<dbReference type="GO" id="GO:0005694">
    <property type="term" value="C:chromosome"/>
    <property type="evidence" value="ECO:0007669"/>
    <property type="project" value="TreeGrafter"/>
</dbReference>
<evidence type="ECO:0000313" key="21">
    <source>
        <dbReference type="Proteomes" id="UP000825935"/>
    </source>
</evidence>
<keyword evidence="9" id="KW-0067">ATP-binding</keyword>
<dbReference type="GO" id="GO:0000723">
    <property type="term" value="P:telomere maintenance"/>
    <property type="evidence" value="ECO:0007669"/>
    <property type="project" value="TreeGrafter"/>
</dbReference>
<comment type="catalytic activity">
    <reaction evidence="15">
        <text>L-seryl-[protein] + ATP = O-phospho-L-seryl-[protein] + ADP + H(+)</text>
        <dbReference type="Rhea" id="RHEA:17989"/>
        <dbReference type="Rhea" id="RHEA-COMP:9863"/>
        <dbReference type="Rhea" id="RHEA-COMP:11604"/>
        <dbReference type="ChEBI" id="CHEBI:15378"/>
        <dbReference type="ChEBI" id="CHEBI:29999"/>
        <dbReference type="ChEBI" id="CHEBI:30616"/>
        <dbReference type="ChEBI" id="CHEBI:83421"/>
        <dbReference type="ChEBI" id="CHEBI:456216"/>
        <dbReference type="EC" id="2.7.11.1"/>
    </reaction>
</comment>
<keyword evidence="5" id="KW-0808">Transferase</keyword>
<dbReference type="Gene3D" id="1.25.40.10">
    <property type="entry name" value="Tetratricopeptide repeat domain"/>
    <property type="match status" value="1"/>
</dbReference>
<dbReference type="InterPro" id="IPR036940">
    <property type="entry name" value="PI3/4_kinase_cat_sf"/>
</dbReference>
<dbReference type="SUPFAM" id="SSF56112">
    <property type="entry name" value="Protein kinase-like (PK-like)"/>
    <property type="match status" value="1"/>
</dbReference>
<comment type="similarity">
    <text evidence="2">Belongs to the PI3/PI4-kinase family. ATM subfamily.</text>
</comment>
<dbReference type="PROSITE" id="PS00916">
    <property type="entry name" value="PI3_4_KINASE_2"/>
    <property type="match status" value="1"/>
</dbReference>
<dbReference type="InterPro" id="IPR000403">
    <property type="entry name" value="PI3/4_kinase_cat_dom"/>
</dbReference>
<dbReference type="GO" id="GO:0005524">
    <property type="term" value="F:ATP binding"/>
    <property type="evidence" value="ECO:0007669"/>
    <property type="project" value="UniProtKB-KW"/>
</dbReference>
<dbReference type="Gene3D" id="1.10.1070.11">
    <property type="entry name" value="Phosphatidylinositol 3-/4-kinase, catalytic domain"/>
    <property type="match status" value="1"/>
</dbReference>
<evidence type="ECO:0000256" key="6">
    <source>
        <dbReference type="ARBA" id="ARBA00022741"/>
    </source>
</evidence>
<evidence type="ECO:0000259" key="17">
    <source>
        <dbReference type="PROSITE" id="PS50290"/>
    </source>
</evidence>
<keyword evidence="7" id="KW-0227">DNA damage</keyword>
<evidence type="ECO:0000256" key="1">
    <source>
        <dbReference type="ARBA" id="ARBA00004123"/>
    </source>
</evidence>
<dbReference type="InterPro" id="IPR011009">
    <property type="entry name" value="Kinase-like_dom_sf"/>
</dbReference>
<evidence type="ECO:0000259" key="19">
    <source>
        <dbReference type="PROSITE" id="PS51190"/>
    </source>
</evidence>
<dbReference type="PROSITE" id="PS50290">
    <property type="entry name" value="PI3_4_KINASE_3"/>
    <property type="match status" value="1"/>
</dbReference>
<dbReference type="FunFam" id="1.10.1070.11:FF:000024">
    <property type="entry name" value="Serine/threonine-protein kinase ATR"/>
    <property type="match status" value="1"/>
</dbReference>
<dbReference type="InterPro" id="IPR057564">
    <property type="entry name" value="HEAT_ATR"/>
</dbReference>
<dbReference type="InterPro" id="IPR003152">
    <property type="entry name" value="FATC_dom"/>
</dbReference>
<evidence type="ECO:0000256" key="10">
    <source>
        <dbReference type="ARBA" id="ARBA00023204"/>
    </source>
</evidence>
<dbReference type="CDD" id="cd00892">
    <property type="entry name" value="PIKKc_ATR"/>
    <property type="match status" value="1"/>
</dbReference>
<feature type="region of interest" description="Disordered" evidence="16">
    <location>
        <begin position="1688"/>
        <end position="1708"/>
    </location>
</feature>
<evidence type="ECO:0000256" key="3">
    <source>
        <dbReference type="ARBA" id="ARBA00012513"/>
    </source>
</evidence>
<keyword evidence="4" id="KW-0723">Serine/threonine-protein kinase</keyword>
<dbReference type="GO" id="GO:0006281">
    <property type="term" value="P:DNA repair"/>
    <property type="evidence" value="ECO:0007669"/>
    <property type="project" value="UniProtKB-KW"/>
</dbReference>
<dbReference type="Pfam" id="PF23593">
    <property type="entry name" value="HEAT_ATR"/>
    <property type="match status" value="1"/>
</dbReference>
<name>A0A8T2Q6J0_CERRI</name>
<evidence type="ECO:0000256" key="8">
    <source>
        <dbReference type="ARBA" id="ARBA00022777"/>
    </source>
</evidence>
<dbReference type="Pfam" id="PF00454">
    <property type="entry name" value="PI3_PI4_kinase"/>
    <property type="match status" value="1"/>
</dbReference>
<dbReference type="InterPro" id="IPR014009">
    <property type="entry name" value="PIK_FAT"/>
</dbReference>
<dbReference type="OrthoDB" id="381190at2759"/>
<keyword evidence="11" id="KW-0539">Nucleus</keyword>
<dbReference type="EMBL" id="CM035443">
    <property type="protein sequence ID" value="KAH7278931.1"/>
    <property type="molecule type" value="Genomic_DNA"/>
</dbReference>
<dbReference type="InterPro" id="IPR056802">
    <property type="entry name" value="ATR-like_M-HEAT"/>
</dbReference>
<keyword evidence="6" id="KW-0547">Nucleotide-binding</keyword>
<evidence type="ECO:0000313" key="20">
    <source>
        <dbReference type="EMBL" id="KAH7278931.1"/>
    </source>
</evidence>
<dbReference type="Pfam" id="PF02259">
    <property type="entry name" value="FAT"/>
    <property type="match status" value="1"/>
</dbReference>
<organism evidence="20 21">
    <name type="scientific">Ceratopteris richardii</name>
    <name type="common">Triangle waterfern</name>
    <dbReference type="NCBI Taxonomy" id="49495"/>
    <lineage>
        <taxon>Eukaryota</taxon>
        <taxon>Viridiplantae</taxon>
        <taxon>Streptophyta</taxon>
        <taxon>Embryophyta</taxon>
        <taxon>Tracheophyta</taxon>
        <taxon>Polypodiopsida</taxon>
        <taxon>Polypodiidae</taxon>
        <taxon>Polypodiales</taxon>
        <taxon>Pteridineae</taxon>
        <taxon>Pteridaceae</taxon>
        <taxon>Parkerioideae</taxon>
        <taxon>Ceratopteris</taxon>
    </lineage>
</organism>
<comment type="caution">
    <text evidence="20">The sequence shown here is derived from an EMBL/GenBank/DDBJ whole genome shotgun (WGS) entry which is preliminary data.</text>
</comment>
<dbReference type="SMART" id="SM00028">
    <property type="entry name" value="TPR"/>
    <property type="match status" value="2"/>
</dbReference>
<keyword evidence="8" id="KW-0418">Kinase</keyword>
<dbReference type="SUPFAM" id="SSF48371">
    <property type="entry name" value="ARM repeat"/>
    <property type="match status" value="2"/>
</dbReference>
<dbReference type="GO" id="GO:0000077">
    <property type="term" value="P:DNA damage checkpoint signaling"/>
    <property type="evidence" value="ECO:0007669"/>
    <property type="project" value="TreeGrafter"/>
</dbReference>
<evidence type="ECO:0000256" key="14">
    <source>
        <dbReference type="ARBA" id="ARBA00047899"/>
    </source>
</evidence>
<dbReference type="InterPro" id="IPR018936">
    <property type="entry name" value="PI3/4_kinase_CS"/>
</dbReference>
<dbReference type="InterPro" id="IPR011990">
    <property type="entry name" value="TPR-like_helical_dom_sf"/>
</dbReference>
<dbReference type="SMART" id="SM00802">
    <property type="entry name" value="UME"/>
    <property type="match status" value="1"/>
</dbReference>
<gene>
    <name evidence="20" type="ORF">KP509_38G065100</name>
</gene>
<dbReference type="SMART" id="SM01343">
    <property type="entry name" value="FATC"/>
    <property type="match status" value="1"/>
</dbReference>
<evidence type="ECO:0000256" key="15">
    <source>
        <dbReference type="ARBA" id="ARBA00048679"/>
    </source>
</evidence>
<dbReference type="PANTHER" id="PTHR11139">
    <property type="entry name" value="ATAXIA TELANGIECTASIA MUTATED ATM -RELATED"/>
    <property type="match status" value="1"/>
</dbReference>
<feature type="domain" description="FATC" evidence="19">
    <location>
        <begin position="2766"/>
        <end position="2798"/>
    </location>
</feature>
<dbReference type="Gene3D" id="1.25.10.10">
    <property type="entry name" value="Leucine-rich Repeat Variant"/>
    <property type="match status" value="1"/>
</dbReference>
<dbReference type="PANTHER" id="PTHR11139:SF69">
    <property type="entry name" value="SERINE_THREONINE-PROTEIN KINASE ATR"/>
    <property type="match status" value="1"/>
</dbReference>
<sequence>MADLFGLLQDLGERIANKGDSLSSTQLEDEEDPVETRFRSVLPNLLHTYFVPSKVKEREFTAILKLLCHTAKNFPGVFYGGKASAVLPVFSQVFPFFAESAVSTRCGVLLETVGSLVSLLKTGDREVYRHLFLEAMLLLEDLVSVASFFEFATPIVNSTTVSVRCFARSFSMVDVEHGQSFCDLPFQWRAEDGSGLRLDVTGKDRWEPLAELTLKLLSRMLTEGMLHVEGLLSAAFLSSVGHLICFGGSSLQKTSFEFLSQTIPVVDIQMIQSEKLLLMMMNILSLDEESSKFVRDVAYDSALASCFSSLSIYLHKEVVESTAHCIMDVFLPTILSTKSQDLKISMCQIYENILKFCLPVAWKLDEFLQLLFVAEVRSHVFKCFQYLLDTLEFVRLAPAIISTVCPGLQEQGIDSISSKCQGSVTFRAERKRKPESYLDEAAQRKKACQGEVCPGLQEQGIDSISVCPGLQEQGIDSISSKGQDSVTFRVERKGKTESYLDEAAQRKKACQGEVLGIDGVKCQRIHPLLYGTSSENNLIQQLDLVFTFEEQKRISVAFLHTQLMNIIDLLEPSSFVSSLAHLEGIFSAFQVLIYMFSDHRSSTYYQNLVKQTEVLVLWVNSKVKVQSLELSHLAIFLEALERLDFGGDDIKTWHKPTTIKDLLEILEAPWSQNYIDQESDIQRAKCSALMIASTLKLDDQEFHQVYRYAAKDESASVRSKLALSLGSVFACSGKRVQEELFELLRVLSLDGSPQVRKSVALSLGEMACISRRNSVKVSSSMADCVKEQDLSNNIMALVCPHCGLLESSENYEDRECRPFFEMGKPFFDRLLFEEGKEQVQISFIRSISCILTHASQKEIYRIHGELLKLWDILPSYPKRAVRRAFTHELPCFFYNHVLEGLFVDDEACNDNLARELQLLGKLKHAISMQEDPDVLESLLQMVAAIVVSACNRQQLFFFSFVLLLEQLDSKFVSVQATSVCLLQRGVLVRGSEGDPNGLKRMLDVIQSELFMYLSGRLVSRPCIVLIFAEAVLGVQFADLIRQIVPVVLPKLIIDQQHNGDALEILNALSQNLETELPLLLLEWCHKVLSILLLKADGKDLMAALQFYEAQTGSDTREIFTAVLPALLDELIQFMGDASTEDSIRRSARVPLMIQEVACIVSGSDDLPGFLKAHFVGLLNSIDRKMLRVKDIVLQKQGLRCIDQLMEMIGCHLTAFVPKIMVLLTRALQEPDLQFEGLQVWLSFIRKLADVSSSSLKNVACQIFVAIMPCLEGQSEIPSHILALLVNVLEELVLSKRNILEGQVGELPLLPSLPELENVNAVLQKARGVTLFCDQLKRAAQGLQHESISVRLMTSSELKILLCLERKNLMTMLLGESCSDTLVINRLVAALMKGCIEESRSVPSEKLKLFCADCFGELGALDPVRLNLKFEGQSKFEKSDDDLVFELIEKHLVRVLRAASETDIQDSAALAIQELLKLCGCRAAVLGSSLTSTVNKLNHVRRSKSKDVSEVPSSDRGEKLWNRFSEDIKDIITPCLTSKYLLKNANALIPSGSIFRSGMSFRRWMYLWVRRLVSLTKGPRSLIFNACKGILRHDMATVLYLLPYIVLNVVSEGSSEARVSVTDEILSVLADAASGASGSIDTSAPGDIVLGNGSRSPLGPSEVSIQTVFTLLDNLAQWLEEGKQQAALAHQQEVGGSQKGKRNTSRTSAVQSFTQISGVDRYMHVSQLLDAIPKTALAAASLRCQAYARALLYFEAHVRSKSGALNPAAERSGTFEAEDISFLLSVYGGLDEPDGLTGLSKLHISLSLQDEMLINIKTGNWAEALTCCEQALQRDPTSVTKHEGVLNCLLNMGHLQALLTHVDGLILRIPENKRSWSMWGVQAAWRLGQWKLLEEYVHGADGEEGQSAAIDSNSMFDLNLARALLAMQKKDSLAFSKAIIQCRNGLLAPLAAASMESYSRAYPVIIKLHMLHELEIYQELIMEEKGDDPSEVMNFNQKLHEMVDTWEDRIKVIQPSLWAREPILALRRLMLSLSNMQIESGKCWLQYAKLCRSAAHYETATRAILEAQSSGAPNAHIELAKLFWDTKKNHRAIAELQQILAKSPEHVLGAAHKAALGGFLHVPKDPHLTSELESGDNSDIAKSLLLLARWVHSTGQKQREDVLSLYTRVKELQPKWEKSYFYLAKYCDDLLGDSRKRQEDVQDQSINNNSKHGNAAVNSKNKADLQPWWTMLPDVLLYYAKGLHKGHRHLYQALPRLLTLWFEFSSNYYGEVLSANGALKAHHARIMSIMRGCLKDLPTYQWLTVLSQLVSRICHQNEEVVRLLKHIIITVLQAYPQQSLWTMAAVSKSTVTERRNAAEEILKHAKNGLRQEADKILFSQFILLIDQLIKLCFHGGTSKARSLTLSNEFGSLKRMMPVGVIMPVQRALTVTLPADGLANTSYNPFPAGDFSTISGIAEEVEILASLQRPKKVIFYGSDGNEHPFLCKPKDDLRKDARMMEFTTTINRLLSKDPKSRRRKLYIRTFAVIPLTEDCGMVEWVLHTRGLRHILQDTYESSGKFDRQKTNPTIKQIYDQNKGKKSEVEIFKTHILPMFPPLFHKWFLSTFSEPANWFQSRVAYAHTTAVWSMVGHIVGLGDRHGENILFDSTTGDCVHVDFSCLFDKGLQLEKPELVPFRLTQNMVDGLGITGYEGIFSRVCEITLSVLRANRETLMSVLETFIHDPLVEWTKTHKSSGIEVKNPHAQRALSNIKARLQGIVVGVGAAPSLPLSVEGQAQQLITEAVSHENLGKMYIWWMPWF</sequence>
<dbReference type="GO" id="GO:0004674">
    <property type="term" value="F:protein serine/threonine kinase activity"/>
    <property type="evidence" value="ECO:0007669"/>
    <property type="project" value="UniProtKB-KW"/>
</dbReference>
<dbReference type="SMART" id="SM00146">
    <property type="entry name" value="PI3Kc"/>
    <property type="match status" value="1"/>
</dbReference>
<evidence type="ECO:0000259" key="18">
    <source>
        <dbReference type="PROSITE" id="PS51189"/>
    </source>
</evidence>
<dbReference type="PROSITE" id="PS51190">
    <property type="entry name" value="FATC"/>
    <property type="match status" value="1"/>
</dbReference>
<evidence type="ECO:0000256" key="12">
    <source>
        <dbReference type="ARBA" id="ARBA00023306"/>
    </source>
</evidence>
<dbReference type="InterPro" id="IPR016024">
    <property type="entry name" value="ARM-type_fold"/>
</dbReference>
<evidence type="ECO:0000256" key="9">
    <source>
        <dbReference type="ARBA" id="ARBA00022840"/>
    </source>
</evidence>
<dbReference type="InterPro" id="IPR012993">
    <property type="entry name" value="UME"/>
</dbReference>
<dbReference type="SUPFAM" id="SSF48452">
    <property type="entry name" value="TPR-like"/>
    <property type="match status" value="1"/>
</dbReference>
<dbReference type="Proteomes" id="UP000825935">
    <property type="component" value="Chromosome 38"/>
</dbReference>
<feature type="domain" description="FAT" evidence="18">
    <location>
        <begin position="1735"/>
        <end position="2348"/>
    </location>
</feature>
<evidence type="ECO:0000256" key="2">
    <source>
        <dbReference type="ARBA" id="ARBA00010769"/>
    </source>
</evidence>
<keyword evidence="12" id="KW-0131">Cell cycle</keyword>
<evidence type="ECO:0000256" key="11">
    <source>
        <dbReference type="ARBA" id="ARBA00023242"/>
    </source>
</evidence>
<dbReference type="Gene3D" id="3.30.1010.10">
    <property type="entry name" value="Phosphatidylinositol 3-kinase Catalytic Subunit, Chain A, domain 4"/>
    <property type="match status" value="1"/>
</dbReference>
<dbReference type="EMBL" id="CM035443">
    <property type="protein sequence ID" value="KAH7278935.1"/>
    <property type="molecule type" value="Genomic_DNA"/>
</dbReference>
<evidence type="ECO:0000256" key="5">
    <source>
        <dbReference type="ARBA" id="ARBA00022679"/>
    </source>
</evidence>
<dbReference type="InterPro" id="IPR019734">
    <property type="entry name" value="TPR_rpt"/>
</dbReference>
<dbReference type="EMBL" id="CM035443">
    <property type="protein sequence ID" value="KAH7278932.1"/>
    <property type="molecule type" value="Genomic_DNA"/>
</dbReference>
<evidence type="ECO:0000256" key="16">
    <source>
        <dbReference type="SAM" id="MobiDB-lite"/>
    </source>
</evidence>
<feature type="region of interest" description="Disordered" evidence="16">
    <location>
        <begin position="2197"/>
        <end position="2217"/>
    </location>
</feature>
<dbReference type="InterPro" id="IPR003151">
    <property type="entry name" value="PIK-rel_kinase_FAT"/>
</dbReference>